<organism evidence="5 6">
    <name type="scientific">Armillaria solidipes</name>
    <dbReference type="NCBI Taxonomy" id="1076256"/>
    <lineage>
        <taxon>Eukaryota</taxon>
        <taxon>Fungi</taxon>
        <taxon>Dikarya</taxon>
        <taxon>Basidiomycota</taxon>
        <taxon>Agaricomycotina</taxon>
        <taxon>Agaricomycetes</taxon>
        <taxon>Agaricomycetidae</taxon>
        <taxon>Agaricales</taxon>
        <taxon>Marasmiineae</taxon>
        <taxon>Physalacriaceae</taxon>
        <taxon>Armillaria</taxon>
    </lineage>
</organism>
<evidence type="ECO:0000256" key="1">
    <source>
        <dbReference type="ARBA" id="ARBA00022664"/>
    </source>
</evidence>
<keyword evidence="2" id="KW-0862">Zinc</keyword>
<keyword evidence="2" id="KW-0863">Zinc-finger</keyword>
<dbReference type="AlphaFoldDB" id="A0A2H3APA9"/>
<feature type="domain" description="CCHC-type" evidence="4">
    <location>
        <begin position="84"/>
        <end position="100"/>
    </location>
</feature>
<dbReference type="GO" id="GO:0006397">
    <property type="term" value="P:mRNA processing"/>
    <property type="evidence" value="ECO:0007669"/>
    <property type="project" value="UniProtKB-KW"/>
</dbReference>
<keyword evidence="2" id="KW-0479">Metal-binding</keyword>
<dbReference type="Gene3D" id="4.10.60.10">
    <property type="entry name" value="Zinc finger, CCHC-type"/>
    <property type="match status" value="1"/>
</dbReference>
<dbReference type="InterPro" id="IPR001878">
    <property type="entry name" value="Znf_CCHC"/>
</dbReference>
<evidence type="ECO:0000313" key="6">
    <source>
        <dbReference type="Proteomes" id="UP000218334"/>
    </source>
</evidence>
<name>A0A2H3APA9_9AGAR</name>
<accession>A0A2H3APA9</accession>
<evidence type="ECO:0000256" key="3">
    <source>
        <dbReference type="SAM" id="MobiDB-lite"/>
    </source>
</evidence>
<protein>
    <recommendedName>
        <fullName evidence="4">CCHC-type domain-containing protein</fullName>
    </recommendedName>
</protein>
<dbReference type="Proteomes" id="UP000218334">
    <property type="component" value="Unassembled WGS sequence"/>
</dbReference>
<gene>
    <name evidence="5" type="ORF">ARMSODRAFT_1028121</name>
</gene>
<dbReference type="EMBL" id="KZ293533">
    <property type="protein sequence ID" value="PBK58604.1"/>
    <property type="molecule type" value="Genomic_DNA"/>
</dbReference>
<dbReference type="GO" id="GO:0008270">
    <property type="term" value="F:zinc ion binding"/>
    <property type="evidence" value="ECO:0007669"/>
    <property type="project" value="UniProtKB-KW"/>
</dbReference>
<keyword evidence="1" id="KW-0507">mRNA processing</keyword>
<feature type="compositionally biased region" description="Polar residues" evidence="3">
    <location>
        <begin position="25"/>
        <end position="52"/>
    </location>
</feature>
<keyword evidence="6" id="KW-1185">Reference proteome</keyword>
<evidence type="ECO:0000256" key="2">
    <source>
        <dbReference type="PROSITE-ProRule" id="PRU00047"/>
    </source>
</evidence>
<proteinExistence type="predicted"/>
<reference evidence="6" key="1">
    <citation type="journal article" date="2017" name="Nat. Ecol. Evol.">
        <title>Genome expansion and lineage-specific genetic innovations in the forest pathogenic fungi Armillaria.</title>
        <authorList>
            <person name="Sipos G."/>
            <person name="Prasanna A.N."/>
            <person name="Walter M.C."/>
            <person name="O'Connor E."/>
            <person name="Balint B."/>
            <person name="Krizsan K."/>
            <person name="Kiss B."/>
            <person name="Hess J."/>
            <person name="Varga T."/>
            <person name="Slot J."/>
            <person name="Riley R."/>
            <person name="Boka B."/>
            <person name="Rigling D."/>
            <person name="Barry K."/>
            <person name="Lee J."/>
            <person name="Mihaltcheva S."/>
            <person name="LaButti K."/>
            <person name="Lipzen A."/>
            <person name="Waldron R."/>
            <person name="Moloney N.M."/>
            <person name="Sperisen C."/>
            <person name="Kredics L."/>
            <person name="Vagvoelgyi C."/>
            <person name="Patrignani A."/>
            <person name="Fitzpatrick D."/>
            <person name="Nagy I."/>
            <person name="Doyle S."/>
            <person name="Anderson J.B."/>
            <person name="Grigoriev I.V."/>
            <person name="Gueldener U."/>
            <person name="Muensterkoetter M."/>
            <person name="Nagy L.G."/>
        </authorList>
    </citation>
    <scope>NUCLEOTIDE SEQUENCE [LARGE SCALE GENOMIC DNA]</scope>
    <source>
        <strain evidence="6">28-4</strain>
    </source>
</reference>
<evidence type="ECO:0000313" key="5">
    <source>
        <dbReference type="EMBL" id="PBK58604.1"/>
    </source>
</evidence>
<feature type="region of interest" description="Disordered" evidence="3">
    <location>
        <begin position="13"/>
        <end position="61"/>
    </location>
</feature>
<dbReference type="SUPFAM" id="SSF57756">
    <property type="entry name" value="Retrovirus zinc finger-like domains"/>
    <property type="match status" value="1"/>
</dbReference>
<dbReference type="PROSITE" id="PS50158">
    <property type="entry name" value="ZF_CCHC"/>
    <property type="match status" value="1"/>
</dbReference>
<dbReference type="InterPro" id="IPR036875">
    <property type="entry name" value="Znf_CCHC_sf"/>
</dbReference>
<sequence>MYEEWQKKWVFDQTASPSRDACPQKSHTTITSNNQKAGGVTSLSPAKPTSSAPLWEPGTGRWQTTTYGGMGQLMDIGKLRAEGRCFRCHEKRHLGKDCPKKQDYKDIHSVVAEPEQEPKTELKVKASHAVEFGQIAMLLSSGADCKINADFQSSCFGQ</sequence>
<evidence type="ECO:0000259" key="4">
    <source>
        <dbReference type="PROSITE" id="PS50158"/>
    </source>
</evidence>
<dbReference type="GO" id="GO:0003676">
    <property type="term" value="F:nucleic acid binding"/>
    <property type="evidence" value="ECO:0007669"/>
    <property type="project" value="InterPro"/>
</dbReference>